<evidence type="ECO:0000256" key="2">
    <source>
        <dbReference type="ARBA" id="ARBA00022525"/>
    </source>
</evidence>
<evidence type="ECO:0000259" key="7">
    <source>
        <dbReference type="Pfam" id="PF00135"/>
    </source>
</evidence>
<dbReference type="InterPro" id="IPR029058">
    <property type="entry name" value="AB_hydrolase_fold"/>
</dbReference>
<gene>
    <name evidence="9" type="primary">LOC115628517</name>
</gene>
<feature type="compositionally biased region" description="Basic and acidic residues" evidence="5">
    <location>
        <begin position="989"/>
        <end position="998"/>
    </location>
</feature>
<evidence type="ECO:0000256" key="6">
    <source>
        <dbReference type="SAM" id="SignalP"/>
    </source>
</evidence>
<evidence type="ECO:0000256" key="1">
    <source>
        <dbReference type="ARBA" id="ARBA00004613"/>
    </source>
</evidence>
<evidence type="ECO:0000256" key="3">
    <source>
        <dbReference type="ARBA" id="ARBA00023157"/>
    </source>
</evidence>
<keyword evidence="6" id="KW-0732">Signal</keyword>
<feature type="domain" description="Carboxylesterase type B" evidence="7">
    <location>
        <begin position="97"/>
        <end position="601"/>
    </location>
</feature>
<dbReference type="GO" id="GO:0005576">
    <property type="term" value="C:extracellular region"/>
    <property type="evidence" value="ECO:0007669"/>
    <property type="project" value="UniProtKB-SubCell"/>
</dbReference>
<comment type="subcellular location">
    <subcellularLocation>
        <location evidence="1">Secreted</location>
    </subcellularLocation>
</comment>
<feature type="compositionally biased region" description="Low complexity" evidence="5">
    <location>
        <begin position="695"/>
        <end position="716"/>
    </location>
</feature>
<feature type="compositionally biased region" description="Basic and acidic residues" evidence="5">
    <location>
        <begin position="728"/>
        <end position="740"/>
    </location>
</feature>
<feature type="compositionally biased region" description="Basic and acidic residues" evidence="5">
    <location>
        <begin position="911"/>
        <end position="928"/>
    </location>
</feature>
<reference evidence="9" key="1">
    <citation type="submission" date="2025-08" db="UniProtKB">
        <authorList>
            <consortium name="RefSeq"/>
        </authorList>
    </citation>
    <scope>IDENTIFICATION</scope>
    <source>
        <strain evidence="9">11010-0011.00</strain>
        <tissue evidence="9">Whole body</tissue>
    </source>
</reference>
<feature type="compositionally biased region" description="Basic and acidic residues" evidence="5">
    <location>
        <begin position="884"/>
        <end position="904"/>
    </location>
</feature>
<dbReference type="InterPro" id="IPR019819">
    <property type="entry name" value="Carboxylesterase_B_CS"/>
</dbReference>
<feature type="compositionally biased region" description="Basic and acidic residues" evidence="5">
    <location>
        <begin position="791"/>
        <end position="803"/>
    </location>
</feature>
<protein>
    <submittedName>
        <fullName evidence="9">Glutactin</fullName>
    </submittedName>
</protein>
<dbReference type="RefSeq" id="XP_030380529.1">
    <property type="nucleotide sequence ID" value="XM_030524669.1"/>
</dbReference>
<organism evidence="8 9">
    <name type="scientific">Drosophila lebanonensis</name>
    <name type="common">Fruit fly</name>
    <name type="synonym">Scaptodrosophila lebanonensis</name>
    <dbReference type="NCBI Taxonomy" id="7225"/>
    <lineage>
        <taxon>Eukaryota</taxon>
        <taxon>Metazoa</taxon>
        <taxon>Ecdysozoa</taxon>
        <taxon>Arthropoda</taxon>
        <taxon>Hexapoda</taxon>
        <taxon>Insecta</taxon>
        <taxon>Pterygota</taxon>
        <taxon>Neoptera</taxon>
        <taxon>Endopterygota</taxon>
        <taxon>Diptera</taxon>
        <taxon>Brachycera</taxon>
        <taxon>Muscomorpha</taxon>
        <taxon>Ephydroidea</taxon>
        <taxon>Drosophilidae</taxon>
        <taxon>Scaptodrosophila</taxon>
    </lineage>
</organism>
<dbReference type="AlphaFoldDB" id="A0A6J2TWL0"/>
<name>A0A6J2TWL0_DROLE</name>
<evidence type="ECO:0000256" key="5">
    <source>
        <dbReference type="SAM" id="MobiDB-lite"/>
    </source>
</evidence>
<dbReference type="Pfam" id="PF00135">
    <property type="entry name" value="COesterase"/>
    <property type="match status" value="1"/>
</dbReference>
<sequence length="998" mass="114335">MLMLHSGSQLLRLQLLFVALFGCHALQNGWDDNESSEDWSPHWTPPPLRPAPWALGITTTPAPQLPQIPQWPEAGQVPPAPQPPPQWEPEPQWPEQSPAVQLPEVGEVHGLRGYKTIKNRPIDAFLGLRYGQVSSGLGRFQKATPLQYQGRIDATRQSSNCAQFPELESLQQAEARGEAVDDCLTLNIFAPAGARDLPVLVFVHGEMLFDGGAEEAQPDYFLEHDVLLVAINYRLAPFGFLAALSEELPGNVALSDIHLALEWLQSNVRHFGGDAEQITLFGQAGGATLAHALSISGKANGLFSKLILQSGTALNPYFIDDQPLNTLATFARLARCPSSVANLEPLYDCLGRLSTSQLVRAFQELWQQNESRGRSFVGGFKLVVNDVLGYLPDHPAHLAATNSVPTLLGAAKDAGAFILSRFYPEIERLQSRNLSDYINVALRHTAPPQHHQIWLNWALREIFTPEDARYPNGPKVATGLLELTNLILYREPVIDAIRFTHRKHPTYLYAFDYRGEHHRFGHLRNPLPFGLDATLSDDSIYLFPYPEEVSQLNPEDKTVARALVTMWVNFAQTGVPNPNPGVWPSVSSEYGPFLRFTNSKENTLELDQHFGEGINVPNLYNFNISTTNATTTTARTPYAAQWPREPARQPAWEPPTTTTTATPVRPQYSYPNYPQWPREPARVPVWEQPEDTVDETTTTSTAHTPYNYPNYQQQPPRQSSWEQPSNSVEEHEREPPREPSRPAPSDAGRKRPSDYPSYEEYVKAQELLRQQLIQQHEQLRREQLERAKKLREEQEIERQRQEQEEQEQEEREERERQQQLQEQQARDQQEREREDQAREELAREQQREQQREHQREPQEQETDPYNRGEQPGEQENNEGDPYDDYLRNHDAQPEQPHEYAEHENPYAGYDDYARAHEVQPEEPHEHPEQYYPYPPHDQSEDEPPYGEDDRTDQDHNNASWDPSDYDINDRDQYEQQNPDPYEEDDEADFVDKTRVSQL</sequence>
<accession>A0A6J2TWL0</accession>
<feature type="compositionally biased region" description="Low complexity" evidence="5">
    <location>
        <begin position="654"/>
        <end position="663"/>
    </location>
</feature>
<evidence type="ECO:0000256" key="4">
    <source>
        <dbReference type="ARBA" id="ARBA00023180"/>
    </source>
</evidence>
<keyword evidence="4" id="KW-0325">Glycoprotein</keyword>
<dbReference type="PANTHER" id="PTHR43142:SF12">
    <property type="entry name" value="CARBOXYLESTERASE TYPE B DOMAIN-CONTAINING PROTEIN-RELATED"/>
    <property type="match status" value="1"/>
</dbReference>
<feature type="region of interest" description="Disordered" evidence="5">
    <location>
        <begin position="642"/>
        <end position="762"/>
    </location>
</feature>
<feature type="compositionally biased region" description="Basic and acidic residues" evidence="5">
    <location>
        <begin position="824"/>
        <end position="858"/>
    </location>
</feature>
<feature type="compositionally biased region" description="Polar residues" evidence="5">
    <location>
        <begin position="717"/>
        <end position="726"/>
    </location>
</feature>
<dbReference type="PROSITE" id="PS00941">
    <property type="entry name" value="CARBOXYLESTERASE_B_2"/>
    <property type="match status" value="1"/>
</dbReference>
<dbReference type="Gene3D" id="3.40.50.1820">
    <property type="entry name" value="alpha/beta hydrolase"/>
    <property type="match status" value="1"/>
</dbReference>
<dbReference type="SUPFAM" id="SSF53474">
    <property type="entry name" value="alpha/beta-Hydrolases"/>
    <property type="match status" value="1"/>
</dbReference>
<keyword evidence="3" id="KW-1015">Disulfide bond</keyword>
<feature type="region of interest" description="Disordered" evidence="5">
    <location>
        <begin position="55"/>
        <end position="96"/>
    </location>
</feature>
<proteinExistence type="predicted"/>
<keyword evidence="8" id="KW-1185">Reference proteome</keyword>
<dbReference type="InterPro" id="IPR002018">
    <property type="entry name" value="CarbesteraseB"/>
</dbReference>
<evidence type="ECO:0000313" key="8">
    <source>
        <dbReference type="Proteomes" id="UP000504634"/>
    </source>
</evidence>
<feature type="compositionally biased region" description="Acidic residues" evidence="5">
    <location>
        <begin position="939"/>
        <end position="951"/>
    </location>
</feature>
<feature type="region of interest" description="Disordered" evidence="5">
    <location>
        <begin position="791"/>
        <end position="998"/>
    </location>
</feature>
<keyword evidence="2" id="KW-0964">Secreted</keyword>
<evidence type="ECO:0000313" key="9">
    <source>
        <dbReference type="RefSeq" id="XP_030380529.1"/>
    </source>
</evidence>
<dbReference type="Proteomes" id="UP000504634">
    <property type="component" value="Unplaced"/>
</dbReference>
<dbReference type="PANTHER" id="PTHR43142">
    <property type="entry name" value="CARBOXYLIC ESTER HYDROLASE"/>
    <property type="match status" value="1"/>
</dbReference>
<feature type="chain" id="PRO_5026890693" evidence="6">
    <location>
        <begin position="26"/>
        <end position="998"/>
    </location>
</feature>
<dbReference type="OrthoDB" id="3200163at2759"/>
<feature type="signal peptide" evidence="6">
    <location>
        <begin position="1"/>
        <end position="25"/>
    </location>
</feature>
<feature type="compositionally biased region" description="Pro residues" evidence="5">
    <location>
        <begin position="78"/>
        <end position="92"/>
    </location>
</feature>
<dbReference type="GeneID" id="115628517"/>